<accession>E6QPL9</accession>
<reference evidence="1" key="1">
    <citation type="submission" date="2009-10" db="EMBL/GenBank/DDBJ databases">
        <title>Diversity of trophic interactions inside an arsenic-rich microbial ecosystem.</title>
        <authorList>
            <person name="Bertin P.N."/>
            <person name="Heinrich-Salmeron A."/>
            <person name="Pelletier E."/>
            <person name="Goulhen-Chollet F."/>
            <person name="Arsene-Ploetze F."/>
            <person name="Gallien S."/>
            <person name="Calteau A."/>
            <person name="Vallenet D."/>
            <person name="Casiot C."/>
            <person name="Chane-Woon-Ming B."/>
            <person name="Giloteaux L."/>
            <person name="Barakat M."/>
            <person name="Bonnefoy V."/>
            <person name="Bruneel O."/>
            <person name="Chandler M."/>
            <person name="Cleiss J."/>
            <person name="Duran R."/>
            <person name="Elbaz-Poulichet F."/>
            <person name="Fonknechten N."/>
            <person name="Lauga B."/>
            <person name="Mornico D."/>
            <person name="Ortet P."/>
            <person name="Schaeffer C."/>
            <person name="Siguier P."/>
            <person name="Alexander Thil Smith A."/>
            <person name="Van Dorsselaer A."/>
            <person name="Weissenbach J."/>
            <person name="Medigue C."/>
            <person name="Le Paslier D."/>
        </authorList>
    </citation>
    <scope>NUCLEOTIDE SEQUENCE</scope>
</reference>
<dbReference type="AlphaFoldDB" id="E6QPL9"/>
<evidence type="ECO:0000313" key="1">
    <source>
        <dbReference type="EMBL" id="CBI09190.1"/>
    </source>
</evidence>
<organism evidence="1">
    <name type="scientific">mine drainage metagenome</name>
    <dbReference type="NCBI Taxonomy" id="410659"/>
    <lineage>
        <taxon>unclassified sequences</taxon>
        <taxon>metagenomes</taxon>
        <taxon>ecological metagenomes</taxon>
    </lineage>
</organism>
<dbReference type="EMBL" id="CABR01000004">
    <property type="protein sequence ID" value="CBI09190.1"/>
    <property type="molecule type" value="Genomic_DNA"/>
</dbReference>
<sequence length="61" mass="6548">MISFAGIAAAFSSHGVRAGDDIGQYEVEHSVRCPIQLAVSYHECNVIIGLLYQHPDCSAVT</sequence>
<protein>
    <submittedName>
        <fullName evidence="1">Uncharacterized protein</fullName>
    </submittedName>
</protein>
<gene>
    <name evidence="1" type="ORF">CARN7_2846</name>
</gene>
<comment type="caution">
    <text evidence="1">The sequence shown here is derived from an EMBL/GenBank/DDBJ whole genome shotgun (WGS) entry which is preliminary data.</text>
</comment>
<proteinExistence type="predicted"/>
<name>E6QPL9_9ZZZZ</name>